<dbReference type="SUPFAM" id="SSF55486">
    <property type="entry name" value="Metalloproteases ('zincins'), catalytic domain"/>
    <property type="match status" value="1"/>
</dbReference>
<dbReference type="SMART" id="SM00235">
    <property type="entry name" value="ZnMc"/>
    <property type="match status" value="1"/>
</dbReference>
<evidence type="ECO:0000313" key="3">
    <source>
        <dbReference type="Proteomes" id="UP001501468"/>
    </source>
</evidence>
<dbReference type="Gene3D" id="2.60.120.380">
    <property type="match status" value="1"/>
</dbReference>
<dbReference type="Proteomes" id="UP001501468">
    <property type="component" value="Unassembled WGS sequence"/>
</dbReference>
<comment type="caution">
    <text evidence="2">The sequence shown here is derived from an EMBL/GenBank/DDBJ whole genome shotgun (WGS) entry which is preliminary data.</text>
</comment>
<gene>
    <name evidence="2" type="ORF">GCM10022399_03620</name>
</gene>
<dbReference type="EMBL" id="BAABDC010000001">
    <property type="protein sequence ID" value="GAA3691074.1"/>
    <property type="molecule type" value="Genomic_DNA"/>
</dbReference>
<evidence type="ECO:0000259" key="1">
    <source>
        <dbReference type="SMART" id="SM00235"/>
    </source>
</evidence>
<proteinExistence type="predicted"/>
<dbReference type="SUPFAM" id="SSF89260">
    <property type="entry name" value="Collagen-binding domain"/>
    <property type="match status" value="1"/>
</dbReference>
<dbReference type="InterPro" id="IPR001506">
    <property type="entry name" value="Peptidase_M12A"/>
</dbReference>
<dbReference type="InterPro" id="IPR024079">
    <property type="entry name" value="MetalloPept_cat_dom_sf"/>
</dbReference>
<name>A0ABP7CI24_9MICO</name>
<dbReference type="Gene3D" id="3.40.390.10">
    <property type="entry name" value="Collagenase (Catalytic Domain)"/>
    <property type="match status" value="1"/>
</dbReference>
<sequence>MGALAPRTDWGNAMTDAPHVCFDRILPKDLMRPHRRERGLPGPNGADRAISPIGKAWMNGTTLKVRFLEGTPAEQATAREQAAWWQAACNIAFDFGDHPDADIRISFDPNDGAWSYVGTDIKSIPANEATMNLGFLDGGTAGHEFGHAIGLAHEHSNPQGGIQWNEPVVIAALAGPPNRWDEAKVRHNVFMKYALDQIKGTQFDPDSIMLYAFPSSWTLNGVATHANDVPSALDKAFVSGAAMYPRSAPVVGDAVPLAVDGPKVDATIGAAGEEDLYAFDVTSDGLYEVTTRGSTDVYLTLFGPNSETDLVGEDDDGGYGVNARVRAGLTPGRYVAQVRHHASSGTGAYSIRARRR</sequence>
<organism evidence="2 3">
    <name type="scientific">Terrabacter ginsenosidimutans</name>
    <dbReference type="NCBI Taxonomy" id="490575"/>
    <lineage>
        <taxon>Bacteria</taxon>
        <taxon>Bacillati</taxon>
        <taxon>Actinomycetota</taxon>
        <taxon>Actinomycetes</taxon>
        <taxon>Micrococcales</taxon>
        <taxon>Intrasporangiaceae</taxon>
        <taxon>Terrabacter</taxon>
    </lineage>
</organism>
<feature type="domain" description="Peptidase metallopeptidase" evidence="1">
    <location>
        <begin position="53"/>
        <end position="207"/>
    </location>
</feature>
<evidence type="ECO:0000313" key="2">
    <source>
        <dbReference type="EMBL" id="GAA3691074.1"/>
    </source>
</evidence>
<dbReference type="Pfam" id="PF01400">
    <property type="entry name" value="Astacin"/>
    <property type="match status" value="1"/>
</dbReference>
<protein>
    <recommendedName>
        <fullName evidence="1">Peptidase metallopeptidase domain-containing protein</fullName>
    </recommendedName>
</protein>
<accession>A0ABP7CI24</accession>
<dbReference type="InterPro" id="IPR006026">
    <property type="entry name" value="Peptidase_Metallo"/>
</dbReference>
<keyword evidence="3" id="KW-1185">Reference proteome</keyword>
<reference evidence="3" key="1">
    <citation type="journal article" date="2019" name="Int. J. Syst. Evol. Microbiol.">
        <title>The Global Catalogue of Microorganisms (GCM) 10K type strain sequencing project: providing services to taxonomists for standard genome sequencing and annotation.</title>
        <authorList>
            <consortium name="The Broad Institute Genomics Platform"/>
            <consortium name="The Broad Institute Genome Sequencing Center for Infectious Disease"/>
            <person name="Wu L."/>
            <person name="Ma J."/>
        </authorList>
    </citation>
    <scope>NUCLEOTIDE SEQUENCE [LARGE SCALE GENOMIC DNA]</scope>
    <source>
        <strain evidence="3">JCM 17125</strain>
    </source>
</reference>